<evidence type="ECO:0000313" key="2">
    <source>
        <dbReference type="Proteomes" id="UP000790709"/>
    </source>
</evidence>
<evidence type="ECO:0000313" key="1">
    <source>
        <dbReference type="EMBL" id="KAH7927953.1"/>
    </source>
</evidence>
<organism evidence="1 2">
    <name type="scientific">Leucogyrophana mollusca</name>
    <dbReference type="NCBI Taxonomy" id="85980"/>
    <lineage>
        <taxon>Eukaryota</taxon>
        <taxon>Fungi</taxon>
        <taxon>Dikarya</taxon>
        <taxon>Basidiomycota</taxon>
        <taxon>Agaricomycotina</taxon>
        <taxon>Agaricomycetes</taxon>
        <taxon>Agaricomycetidae</taxon>
        <taxon>Boletales</taxon>
        <taxon>Boletales incertae sedis</taxon>
        <taxon>Leucogyrophana</taxon>
    </lineage>
</organism>
<dbReference type="Proteomes" id="UP000790709">
    <property type="component" value="Unassembled WGS sequence"/>
</dbReference>
<reference evidence="1" key="1">
    <citation type="journal article" date="2021" name="New Phytol.">
        <title>Evolutionary innovations through gain and loss of genes in the ectomycorrhizal Boletales.</title>
        <authorList>
            <person name="Wu G."/>
            <person name="Miyauchi S."/>
            <person name="Morin E."/>
            <person name="Kuo A."/>
            <person name="Drula E."/>
            <person name="Varga T."/>
            <person name="Kohler A."/>
            <person name="Feng B."/>
            <person name="Cao Y."/>
            <person name="Lipzen A."/>
            <person name="Daum C."/>
            <person name="Hundley H."/>
            <person name="Pangilinan J."/>
            <person name="Johnson J."/>
            <person name="Barry K."/>
            <person name="LaButti K."/>
            <person name="Ng V."/>
            <person name="Ahrendt S."/>
            <person name="Min B."/>
            <person name="Choi I.G."/>
            <person name="Park H."/>
            <person name="Plett J.M."/>
            <person name="Magnuson J."/>
            <person name="Spatafora J.W."/>
            <person name="Nagy L.G."/>
            <person name="Henrissat B."/>
            <person name="Grigoriev I.V."/>
            <person name="Yang Z.L."/>
            <person name="Xu J."/>
            <person name="Martin F.M."/>
        </authorList>
    </citation>
    <scope>NUCLEOTIDE SEQUENCE</scope>
    <source>
        <strain evidence="1">KUC20120723A-06</strain>
    </source>
</reference>
<name>A0ACB8BTL4_9AGAM</name>
<accession>A0ACB8BTL4</accession>
<keyword evidence="2" id="KW-1185">Reference proteome</keyword>
<comment type="caution">
    <text evidence="1">The sequence shown here is derived from an EMBL/GenBank/DDBJ whole genome shotgun (WGS) entry which is preliminary data.</text>
</comment>
<dbReference type="EMBL" id="MU266359">
    <property type="protein sequence ID" value="KAH7927953.1"/>
    <property type="molecule type" value="Genomic_DNA"/>
</dbReference>
<gene>
    <name evidence="1" type="ORF">BV22DRAFT_1126987</name>
</gene>
<proteinExistence type="predicted"/>
<sequence>MSTIAYDYILKFDNEILFLYRSNWGKAKFLYLLARYVPFCLLSLHLFCESELHYNELMTAMEHFAVNFDPNEDPEKCELLNNICFSMISLICTECIFVIRTYALWGCNKRVLFLMLVSFIVVLGTDLGMVFAPQRSTTFATVPIPAVTGCYEAAQSKLISVPFALLILFELGIVSAYVVPIVKRIHPEIVTELLCLTLIRATKRYRDTGSPLFYILLQHNTFYFSCGILFSVVNLLAILLLKDDYGSMFEDFQIVMHAVLVTRMHLHLWTVDRAHINVDSSSIPLASIN</sequence>
<protein>
    <submittedName>
        <fullName evidence="1">Uncharacterized protein</fullName>
    </submittedName>
</protein>